<dbReference type="HOGENOM" id="CLU_1204480_0_0_1"/>
<feature type="compositionally biased region" description="Polar residues" evidence="1">
    <location>
        <begin position="61"/>
        <end position="72"/>
    </location>
</feature>
<protein>
    <submittedName>
        <fullName evidence="2">Uncharacterized protein</fullName>
    </submittedName>
</protein>
<name>C0P0J9_AJECG</name>
<proteinExistence type="predicted"/>
<dbReference type="InParanoid" id="C0P0J9"/>
<dbReference type="RefSeq" id="XP_045283300.1">
    <property type="nucleotide sequence ID" value="XM_045435978.1"/>
</dbReference>
<dbReference type="Proteomes" id="UP000001631">
    <property type="component" value="Unassembled WGS sequence"/>
</dbReference>
<reference evidence="2" key="1">
    <citation type="submission" date="2009-02" db="EMBL/GenBank/DDBJ databases">
        <title>The Genome Sequence of Ajellomyces capsulatus strain G186AR.</title>
        <authorList>
            <consortium name="The Broad Institute Genome Sequencing Platform"/>
            <person name="Champion M."/>
            <person name="Cuomo C."/>
            <person name="Ma L.-J."/>
            <person name="Henn M.R."/>
            <person name="Sil A."/>
            <person name="Goldman B."/>
            <person name="Young S.K."/>
            <person name="Kodira C.D."/>
            <person name="Zeng Q."/>
            <person name="Koehrsen M."/>
            <person name="Alvarado L."/>
            <person name="Berlin A."/>
            <person name="Borenstein D."/>
            <person name="Chen Z."/>
            <person name="Engels R."/>
            <person name="Freedman E."/>
            <person name="Gellesch M."/>
            <person name="Goldberg J."/>
            <person name="Griggs A."/>
            <person name="Gujja S."/>
            <person name="Heiman D."/>
            <person name="Hepburn T."/>
            <person name="Howarth C."/>
            <person name="Jen D."/>
            <person name="Larson L."/>
            <person name="Lewis B."/>
            <person name="Mehta T."/>
            <person name="Park D."/>
            <person name="Pearson M."/>
            <person name="Roberts A."/>
            <person name="Saif S."/>
            <person name="Shea T."/>
            <person name="Shenoy N."/>
            <person name="Sisk P."/>
            <person name="Stolte C."/>
            <person name="Sykes S."/>
            <person name="Walk T."/>
            <person name="White J."/>
            <person name="Yandava C."/>
            <person name="Klein B."/>
            <person name="McEwen J.G."/>
            <person name="Puccia R."/>
            <person name="Goldman G.H."/>
            <person name="Felipe M.S."/>
            <person name="Nino-Vega G."/>
            <person name="San-Blas G."/>
            <person name="Taylor J."/>
            <person name="Mendoza L."/>
            <person name="Galagan J."/>
            <person name="Nusbaum C."/>
            <person name="Birren B."/>
        </authorList>
    </citation>
    <scope>NUCLEOTIDE SEQUENCE</scope>
    <source>
        <strain evidence="2">G186AR</strain>
    </source>
</reference>
<keyword evidence="3" id="KW-1185">Reference proteome</keyword>
<dbReference type="GeneID" id="69041945"/>
<feature type="region of interest" description="Disordered" evidence="1">
    <location>
        <begin position="61"/>
        <end position="94"/>
    </location>
</feature>
<feature type="region of interest" description="Disordered" evidence="1">
    <location>
        <begin position="172"/>
        <end position="194"/>
    </location>
</feature>
<dbReference type="AlphaFoldDB" id="C0P0J9"/>
<evidence type="ECO:0000313" key="2">
    <source>
        <dbReference type="EMBL" id="EEH02819.1"/>
    </source>
</evidence>
<sequence length="230" mass="25533">MPFDLANEAGYQPPFPKIADNLSSPLGTKTPTSQPTYLCLIRALPSLRCAPTVLLLTSYTAQSDDSSRSPQVAINHKNRGRGKISRPENIHQDSGDVTAGMLISEITQQTFSQSAGQTGNDEKKGEKIPINRVKSRLSNFQFVRDDNNDKNHRPQSLPQTLEILKSIDEQKQRKRSSGLKLDLTPSKEGFLSQNTNRSQESAIFSRFERFFADLETIDSISHSPILDACG</sequence>
<dbReference type="EMBL" id="GG663381">
    <property type="protein sequence ID" value="EEH02819.1"/>
    <property type="molecule type" value="Genomic_DNA"/>
</dbReference>
<evidence type="ECO:0000313" key="3">
    <source>
        <dbReference type="Proteomes" id="UP000001631"/>
    </source>
</evidence>
<evidence type="ECO:0000256" key="1">
    <source>
        <dbReference type="SAM" id="MobiDB-lite"/>
    </source>
</evidence>
<accession>C0P0J9</accession>
<organism evidence="2 3">
    <name type="scientific">Ajellomyces capsulatus (strain G186AR / H82 / ATCC MYA-2454 / RMSCC 2432)</name>
    <name type="common">Darling's disease fungus</name>
    <name type="synonym">Histoplasma capsulatum</name>
    <dbReference type="NCBI Taxonomy" id="447093"/>
    <lineage>
        <taxon>Eukaryota</taxon>
        <taxon>Fungi</taxon>
        <taxon>Dikarya</taxon>
        <taxon>Ascomycota</taxon>
        <taxon>Pezizomycotina</taxon>
        <taxon>Eurotiomycetes</taxon>
        <taxon>Eurotiomycetidae</taxon>
        <taxon>Onygenales</taxon>
        <taxon>Ajellomycetaceae</taxon>
        <taxon>Histoplasma</taxon>
    </lineage>
</organism>
<gene>
    <name evidence="2" type="ORF">HCBG_08929</name>
</gene>
<feature type="compositionally biased region" description="Basic and acidic residues" evidence="1">
    <location>
        <begin position="85"/>
        <end position="94"/>
    </location>
</feature>